<protein>
    <submittedName>
        <fullName evidence="1">Uncharacterized protein</fullName>
    </submittedName>
</protein>
<evidence type="ECO:0000313" key="2">
    <source>
        <dbReference type="EMBL" id="SCC80867.1"/>
    </source>
</evidence>
<keyword evidence="4" id="KW-1185">Reference proteome</keyword>
<dbReference type="EMBL" id="LJSX01000020">
    <property type="protein sequence ID" value="KPQ09942.1"/>
    <property type="molecule type" value="Genomic_DNA"/>
</dbReference>
<dbReference type="STRING" id="1653334.GA0071312_1795"/>
<evidence type="ECO:0000313" key="4">
    <source>
        <dbReference type="Proteomes" id="UP000182800"/>
    </source>
</evidence>
<dbReference type="Proteomes" id="UP000050497">
    <property type="component" value="Unassembled WGS sequence"/>
</dbReference>
<sequence length="65" mass="7312">MFARTMVGIPSGVFLSHVMLHWHGSMDLHETVNFHANTGVHGIPDPACRRRESVASQEMKVEVNR</sequence>
<comment type="caution">
    <text evidence="1">The sequence shown here is derived from an EMBL/GenBank/DDBJ whole genome shotgun (WGS) entry which is preliminary data.</text>
</comment>
<dbReference type="AlphaFoldDB" id="A0A0P7ZYD0"/>
<dbReference type="Proteomes" id="UP000182800">
    <property type="component" value="Unassembled WGS sequence"/>
</dbReference>
<reference evidence="1 3" key="1">
    <citation type="submission" date="2015-09" db="EMBL/GenBank/DDBJ databases">
        <title>Identification and resolution of microdiversity through metagenomic sequencing of parallel consortia.</title>
        <authorList>
            <person name="Nelson W.C."/>
            <person name="Romine M.F."/>
            <person name="Lindemann S.R."/>
        </authorList>
    </citation>
    <scope>NUCLEOTIDE SEQUENCE [LARGE SCALE GENOMIC DNA]</scope>
    <source>
        <strain evidence="1">HL-109</strain>
    </source>
</reference>
<evidence type="ECO:0000313" key="1">
    <source>
        <dbReference type="EMBL" id="KPQ09942.1"/>
    </source>
</evidence>
<accession>A0A0P7ZYD0</accession>
<reference evidence="2 4" key="2">
    <citation type="submission" date="2016-08" db="EMBL/GenBank/DDBJ databases">
        <authorList>
            <person name="Varghese N."/>
            <person name="Submissions Spin"/>
        </authorList>
    </citation>
    <scope>NUCLEOTIDE SEQUENCE [LARGE SCALE GENOMIC DNA]</scope>
    <source>
        <strain evidence="2 4">HL-109</strain>
    </source>
</reference>
<organism evidence="1 3">
    <name type="scientific">Saliniramus fredricksonii</name>
    <dbReference type="NCBI Taxonomy" id="1653334"/>
    <lineage>
        <taxon>Bacteria</taxon>
        <taxon>Pseudomonadati</taxon>
        <taxon>Pseudomonadota</taxon>
        <taxon>Alphaproteobacteria</taxon>
        <taxon>Hyphomicrobiales</taxon>
        <taxon>Salinarimonadaceae</taxon>
        <taxon>Saliniramus</taxon>
    </lineage>
</organism>
<dbReference type="EMBL" id="FMBM01000002">
    <property type="protein sequence ID" value="SCC80867.1"/>
    <property type="molecule type" value="Genomic_DNA"/>
</dbReference>
<proteinExistence type="predicted"/>
<name>A0A0P7ZYD0_9HYPH</name>
<gene>
    <name evidence="2" type="ORF">GA0071312_1795</name>
    <name evidence="1" type="ORF">HLUCCO17_12615</name>
</gene>
<evidence type="ECO:0000313" key="3">
    <source>
        <dbReference type="Proteomes" id="UP000050497"/>
    </source>
</evidence>